<gene>
    <name evidence="1" type="ORF">BDN72DRAFT_904840</name>
</gene>
<proteinExistence type="predicted"/>
<sequence>MDQVFTQMEGVLAELTMLYETNIAFAESEEGRGLAEKIHELETEILSFKFAWNSLVPISCLHDEILQEIFVLSSRSCGWKMGQRALRLSWVSRSWREVAIQTSALWSHIHFLHEDWVRMALSRTQQREISFDLSVGHREDQDIGYMVPLCLGNLYRTKALEIRSGSSTFPPALALNPLWSTPAPSLVELTLEIVILPPDLFAGSCPALRSLFLRSCTFSWSSIPTHPGMTKFTIESPSSRITPNEIIQRLQVIGPTLHRLSLVHVLLPSASLHSELHQPRVQFSRAQSFTFVDKHPQAMALILDQISLATCRSIFVEAVEGTLEDKSTLTQGLIGSREMRVWPVTHLEILVERESLHFRMEEDSRENSCKQDIELTLSISGGNGIISILPTFDLLPFPVNELSFNGGDFEYIEPALLDHFSLKGSVTSLEIHFQFVPTFFLSLKQQNESLRQIVDNVVPDMSTVLDDQATNLGLSIISFPQLREILFSGYFNRDSEQLGDSYHLQLQEWLIWRNVLGLRLEALVFLDMNVPPEEQTMDWFEDLVDEVEQIDVIYGDPTATIMEME</sequence>
<protein>
    <submittedName>
        <fullName evidence="1">Uncharacterized protein</fullName>
    </submittedName>
</protein>
<evidence type="ECO:0000313" key="2">
    <source>
        <dbReference type="Proteomes" id="UP000308600"/>
    </source>
</evidence>
<dbReference type="Proteomes" id="UP000308600">
    <property type="component" value="Unassembled WGS sequence"/>
</dbReference>
<evidence type="ECO:0000313" key="1">
    <source>
        <dbReference type="EMBL" id="TFK60584.1"/>
    </source>
</evidence>
<reference evidence="1 2" key="1">
    <citation type="journal article" date="2019" name="Nat. Ecol. Evol.">
        <title>Megaphylogeny resolves global patterns of mushroom evolution.</title>
        <authorList>
            <person name="Varga T."/>
            <person name="Krizsan K."/>
            <person name="Foldi C."/>
            <person name="Dima B."/>
            <person name="Sanchez-Garcia M."/>
            <person name="Sanchez-Ramirez S."/>
            <person name="Szollosi G.J."/>
            <person name="Szarkandi J.G."/>
            <person name="Papp V."/>
            <person name="Albert L."/>
            <person name="Andreopoulos W."/>
            <person name="Angelini C."/>
            <person name="Antonin V."/>
            <person name="Barry K.W."/>
            <person name="Bougher N.L."/>
            <person name="Buchanan P."/>
            <person name="Buyck B."/>
            <person name="Bense V."/>
            <person name="Catcheside P."/>
            <person name="Chovatia M."/>
            <person name="Cooper J."/>
            <person name="Damon W."/>
            <person name="Desjardin D."/>
            <person name="Finy P."/>
            <person name="Geml J."/>
            <person name="Haridas S."/>
            <person name="Hughes K."/>
            <person name="Justo A."/>
            <person name="Karasinski D."/>
            <person name="Kautmanova I."/>
            <person name="Kiss B."/>
            <person name="Kocsube S."/>
            <person name="Kotiranta H."/>
            <person name="LaButti K.M."/>
            <person name="Lechner B.E."/>
            <person name="Liimatainen K."/>
            <person name="Lipzen A."/>
            <person name="Lukacs Z."/>
            <person name="Mihaltcheva S."/>
            <person name="Morgado L.N."/>
            <person name="Niskanen T."/>
            <person name="Noordeloos M.E."/>
            <person name="Ohm R.A."/>
            <person name="Ortiz-Santana B."/>
            <person name="Ovrebo C."/>
            <person name="Racz N."/>
            <person name="Riley R."/>
            <person name="Savchenko A."/>
            <person name="Shiryaev A."/>
            <person name="Soop K."/>
            <person name="Spirin V."/>
            <person name="Szebenyi C."/>
            <person name="Tomsovsky M."/>
            <person name="Tulloss R.E."/>
            <person name="Uehling J."/>
            <person name="Grigoriev I.V."/>
            <person name="Vagvolgyi C."/>
            <person name="Papp T."/>
            <person name="Martin F.M."/>
            <person name="Miettinen O."/>
            <person name="Hibbett D.S."/>
            <person name="Nagy L.G."/>
        </authorList>
    </citation>
    <scope>NUCLEOTIDE SEQUENCE [LARGE SCALE GENOMIC DNA]</scope>
    <source>
        <strain evidence="1 2">NL-1719</strain>
    </source>
</reference>
<accession>A0ACD3A5D6</accession>
<keyword evidence="2" id="KW-1185">Reference proteome</keyword>
<organism evidence="1 2">
    <name type="scientific">Pluteus cervinus</name>
    <dbReference type="NCBI Taxonomy" id="181527"/>
    <lineage>
        <taxon>Eukaryota</taxon>
        <taxon>Fungi</taxon>
        <taxon>Dikarya</taxon>
        <taxon>Basidiomycota</taxon>
        <taxon>Agaricomycotina</taxon>
        <taxon>Agaricomycetes</taxon>
        <taxon>Agaricomycetidae</taxon>
        <taxon>Agaricales</taxon>
        <taxon>Pluteineae</taxon>
        <taxon>Pluteaceae</taxon>
        <taxon>Pluteus</taxon>
    </lineage>
</organism>
<dbReference type="EMBL" id="ML208756">
    <property type="protein sequence ID" value="TFK60584.1"/>
    <property type="molecule type" value="Genomic_DNA"/>
</dbReference>
<name>A0ACD3A5D6_9AGAR</name>